<dbReference type="RefSeq" id="WP_394315420.1">
    <property type="nucleotide sequence ID" value="NZ_JBHGPK010000045.1"/>
</dbReference>
<gene>
    <name evidence="1" type="ORF">ACETRX_34745</name>
</gene>
<evidence type="ECO:0008006" key="3">
    <source>
        <dbReference type="Google" id="ProtNLM"/>
    </source>
</evidence>
<dbReference type="Gene3D" id="1.10.357.10">
    <property type="entry name" value="Tetracycline Repressor, domain 2"/>
    <property type="match status" value="1"/>
</dbReference>
<protein>
    <recommendedName>
        <fullName evidence="3">Tetracyclin repressor-like C-terminal domain-containing protein</fullName>
    </recommendedName>
</protein>
<comment type="caution">
    <text evidence="1">The sequence shown here is derived from an EMBL/GenBank/DDBJ whole genome shotgun (WGS) entry which is preliminary data.</text>
</comment>
<accession>A0ABV6ZRK8</accession>
<evidence type="ECO:0000313" key="1">
    <source>
        <dbReference type="EMBL" id="MFC2254813.1"/>
    </source>
</evidence>
<dbReference type="Proteomes" id="UP001595190">
    <property type="component" value="Unassembled WGS sequence"/>
</dbReference>
<organism evidence="1 2">
    <name type="scientific">Labrys neptuniae</name>
    <dbReference type="NCBI Taxonomy" id="376174"/>
    <lineage>
        <taxon>Bacteria</taxon>
        <taxon>Pseudomonadati</taxon>
        <taxon>Pseudomonadota</taxon>
        <taxon>Alphaproteobacteria</taxon>
        <taxon>Hyphomicrobiales</taxon>
        <taxon>Xanthobacteraceae</taxon>
        <taxon>Labrys</taxon>
    </lineage>
</organism>
<proteinExistence type="predicted"/>
<name>A0ABV6ZRK8_9HYPH</name>
<dbReference type="EMBL" id="JBHGPK010000045">
    <property type="protein sequence ID" value="MFC2254813.1"/>
    <property type="molecule type" value="Genomic_DNA"/>
</dbReference>
<evidence type="ECO:0000313" key="2">
    <source>
        <dbReference type="Proteomes" id="UP001595190"/>
    </source>
</evidence>
<sequence>MPMDESLAGPQPGVITIACSAQSRRSVHGRRLPMKAFGMAPRQNRIGRLPPLKRSGIVEGGMWSWALRADMQGEYQHQGRCQPDQTGKDDGEAEPIRESMGEQVPEVACSHGQAGWHLMPPYGDAGQRKRRCLPGFGQGLCHRRHRASRHHGAEQGDAARLSAWISGAVATYLANFQLHDVVFHDFPHSQRQSREKDAVIAQLATLLDEGRAVGVWAVPQSRAVALILFDGMHGVVDDAIAAGEHAPEPLCHLLSGLFLRMLAT</sequence>
<reference evidence="1 2" key="1">
    <citation type="submission" date="2024-09" db="EMBL/GenBank/DDBJ databases">
        <title>Description of Labrys sedimenti sp. nov., isolated from a diclofenac-degrading enrichment culture, and genome-based reclassification of Labrys portucalensis as a later heterotypic synonym of Labrys neptuniae.</title>
        <authorList>
            <person name="Tancsics A."/>
            <person name="Csepanyi A."/>
        </authorList>
    </citation>
    <scope>NUCLEOTIDE SEQUENCE [LARGE SCALE GENOMIC DNA]</scope>
    <source>
        <strain evidence="1 2">LMG 23412</strain>
    </source>
</reference>